<name>A0ABY5WCA9_9ACTN</name>
<proteinExistence type="inferred from homology"/>
<dbReference type="RefSeq" id="WP_259865446.1">
    <property type="nucleotide sequence ID" value="NZ_BAAAST010000126.1"/>
</dbReference>
<reference evidence="2" key="2">
    <citation type="submission" date="2022-09" db="EMBL/GenBank/DDBJ databases">
        <title>Biosynthetic gene clusters of Dactylosporangioum fulvum.</title>
        <authorList>
            <person name="Caradec T."/>
        </authorList>
    </citation>
    <scope>NUCLEOTIDE SEQUENCE</scope>
    <source>
        <strain evidence="2">NRRL B-16292</strain>
    </source>
</reference>
<sequence>MPCARGTLPSRRAAHRARRPSRWLAFLTIFAGYENSINLIGNCVLALLQRPELLAEVRADGAGGARRAAIDETLRFEPPGPLAIRRFALEDLTFGTVTVPAGATVLLSLASANRDPGVVDDPDTFRLRRPSAPHLGLGHGPHYCLGAALAVLEADVALAELLRRFPDLRLARPDEAPRWRRSFRTRALSELPVSLG</sequence>
<gene>
    <name evidence="2" type="ORF">Dfulv_19540</name>
</gene>
<reference evidence="2" key="1">
    <citation type="submission" date="2021-04" db="EMBL/GenBank/DDBJ databases">
        <authorList>
            <person name="Hartkoorn R.C."/>
            <person name="Beaudoing E."/>
            <person name="Hot D."/>
        </authorList>
    </citation>
    <scope>NUCLEOTIDE SEQUENCE</scope>
    <source>
        <strain evidence="2">NRRL B-16292</strain>
    </source>
</reference>
<dbReference type="EMBL" id="CP073720">
    <property type="protein sequence ID" value="UWP86308.1"/>
    <property type="molecule type" value="Genomic_DNA"/>
</dbReference>
<dbReference type="Proteomes" id="UP001059617">
    <property type="component" value="Chromosome"/>
</dbReference>
<dbReference type="SUPFAM" id="SSF48264">
    <property type="entry name" value="Cytochrome P450"/>
    <property type="match status" value="1"/>
</dbReference>
<evidence type="ECO:0000313" key="3">
    <source>
        <dbReference type="Proteomes" id="UP001059617"/>
    </source>
</evidence>
<organism evidence="2 3">
    <name type="scientific">Dactylosporangium fulvum</name>
    <dbReference type="NCBI Taxonomy" id="53359"/>
    <lineage>
        <taxon>Bacteria</taxon>
        <taxon>Bacillati</taxon>
        <taxon>Actinomycetota</taxon>
        <taxon>Actinomycetes</taxon>
        <taxon>Micromonosporales</taxon>
        <taxon>Micromonosporaceae</taxon>
        <taxon>Dactylosporangium</taxon>
    </lineage>
</organism>
<evidence type="ECO:0000313" key="2">
    <source>
        <dbReference type="EMBL" id="UWP86308.1"/>
    </source>
</evidence>
<dbReference type="Pfam" id="PF00067">
    <property type="entry name" value="p450"/>
    <property type="match status" value="1"/>
</dbReference>
<keyword evidence="3" id="KW-1185">Reference proteome</keyword>
<dbReference type="InterPro" id="IPR001128">
    <property type="entry name" value="Cyt_P450"/>
</dbReference>
<comment type="similarity">
    <text evidence="1">Belongs to the cytochrome P450 family.</text>
</comment>
<dbReference type="PRINTS" id="PR00359">
    <property type="entry name" value="BP450"/>
</dbReference>
<dbReference type="Gene3D" id="1.10.630.10">
    <property type="entry name" value="Cytochrome P450"/>
    <property type="match status" value="1"/>
</dbReference>
<dbReference type="PANTHER" id="PTHR46696">
    <property type="entry name" value="P450, PUTATIVE (EUROFUNG)-RELATED"/>
    <property type="match status" value="1"/>
</dbReference>
<dbReference type="InterPro" id="IPR002397">
    <property type="entry name" value="Cyt_P450_B"/>
</dbReference>
<protein>
    <submittedName>
        <fullName evidence="2">Cytochrome P450</fullName>
    </submittedName>
</protein>
<evidence type="ECO:0000256" key="1">
    <source>
        <dbReference type="ARBA" id="ARBA00010617"/>
    </source>
</evidence>
<accession>A0ABY5WCA9</accession>
<dbReference type="InterPro" id="IPR036396">
    <property type="entry name" value="Cyt_P450_sf"/>
</dbReference>
<dbReference type="PANTHER" id="PTHR46696:SF3">
    <property type="entry name" value="PULCHERRIMINIC ACID SYNTHASE"/>
    <property type="match status" value="1"/>
</dbReference>